<reference evidence="7" key="1">
    <citation type="submission" date="2018-07" db="EMBL/GenBank/DDBJ databases">
        <authorList>
            <person name="Safronova V.I."/>
            <person name="Chirak E.R."/>
            <person name="Sazanova A.L."/>
        </authorList>
    </citation>
    <scope>NUCLEOTIDE SEQUENCE [LARGE SCALE GENOMIC DNA]</scope>
    <source>
        <strain evidence="7">RCAM04685</strain>
    </source>
</reference>
<dbReference type="EMBL" id="QQTP01000002">
    <property type="protein sequence ID" value="RDJ28145.1"/>
    <property type="molecule type" value="Genomic_DNA"/>
</dbReference>
<evidence type="ECO:0000256" key="3">
    <source>
        <dbReference type="ARBA" id="ARBA00023125"/>
    </source>
</evidence>
<organism evidence="6 7">
    <name type="scientific">Bosea caraganae</name>
    <dbReference type="NCBI Taxonomy" id="2763117"/>
    <lineage>
        <taxon>Bacteria</taxon>
        <taxon>Pseudomonadati</taxon>
        <taxon>Pseudomonadota</taxon>
        <taxon>Alphaproteobacteria</taxon>
        <taxon>Hyphomicrobiales</taxon>
        <taxon>Boseaceae</taxon>
        <taxon>Bosea</taxon>
    </lineage>
</organism>
<dbReference type="RefSeq" id="WP_114828270.1">
    <property type="nucleotide sequence ID" value="NZ_QQTO01000037.1"/>
</dbReference>
<keyword evidence="2" id="KW-0805">Transcription regulation</keyword>
<evidence type="ECO:0000256" key="2">
    <source>
        <dbReference type="ARBA" id="ARBA00023015"/>
    </source>
</evidence>
<keyword evidence="4" id="KW-0804">Transcription</keyword>
<dbReference type="GO" id="GO:0043565">
    <property type="term" value="F:sequence-specific DNA binding"/>
    <property type="evidence" value="ECO:0007669"/>
    <property type="project" value="TreeGrafter"/>
</dbReference>
<dbReference type="Pfam" id="PF00126">
    <property type="entry name" value="HTH_1"/>
    <property type="match status" value="1"/>
</dbReference>
<dbReference type="PANTHER" id="PTHR30537:SF5">
    <property type="entry name" value="HTH-TYPE TRANSCRIPTIONAL ACTIVATOR TTDR-RELATED"/>
    <property type="match status" value="1"/>
</dbReference>
<protein>
    <submittedName>
        <fullName evidence="6">LysR family transcriptional regulator</fullName>
    </submittedName>
</protein>
<keyword evidence="3" id="KW-0238">DNA-binding</keyword>
<dbReference type="InterPro" id="IPR036388">
    <property type="entry name" value="WH-like_DNA-bd_sf"/>
</dbReference>
<dbReference type="Pfam" id="PF03466">
    <property type="entry name" value="LysR_substrate"/>
    <property type="match status" value="1"/>
</dbReference>
<comment type="similarity">
    <text evidence="1">Belongs to the LysR transcriptional regulatory family.</text>
</comment>
<dbReference type="SUPFAM" id="SSF53850">
    <property type="entry name" value="Periplasmic binding protein-like II"/>
    <property type="match status" value="1"/>
</dbReference>
<evidence type="ECO:0000313" key="6">
    <source>
        <dbReference type="EMBL" id="RDJ28145.1"/>
    </source>
</evidence>
<accession>A0A370L9Y7</accession>
<dbReference type="FunFam" id="1.10.10.10:FF:000001">
    <property type="entry name" value="LysR family transcriptional regulator"/>
    <property type="match status" value="1"/>
</dbReference>
<comment type="caution">
    <text evidence="6">The sequence shown here is derived from an EMBL/GenBank/DDBJ whole genome shotgun (WGS) entry which is preliminary data.</text>
</comment>
<feature type="domain" description="HTH lysR-type" evidence="5">
    <location>
        <begin position="1"/>
        <end position="59"/>
    </location>
</feature>
<dbReference type="PROSITE" id="PS50931">
    <property type="entry name" value="HTH_LYSR"/>
    <property type="match status" value="1"/>
</dbReference>
<dbReference type="GO" id="GO:0003700">
    <property type="term" value="F:DNA-binding transcription factor activity"/>
    <property type="evidence" value="ECO:0007669"/>
    <property type="project" value="InterPro"/>
</dbReference>
<dbReference type="Gene3D" id="1.10.10.10">
    <property type="entry name" value="Winged helix-like DNA-binding domain superfamily/Winged helix DNA-binding domain"/>
    <property type="match status" value="1"/>
</dbReference>
<dbReference type="InterPro" id="IPR005119">
    <property type="entry name" value="LysR_subst-bd"/>
</dbReference>
<dbReference type="GO" id="GO:0006351">
    <property type="term" value="P:DNA-templated transcription"/>
    <property type="evidence" value="ECO:0007669"/>
    <property type="project" value="TreeGrafter"/>
</dbReference>
<sequence length="297" mass="31863">MDRFEAMSVFMAVTEAGSLSAAGRRLGMPLATVSRKVSELEAHLRTRLLTRSNRQLALTDAGRSYLAACKRILEELGEAERIAAGEYSAPRGELLVTAPIVFGRLHVLPVMAEFLKAYPEIDIRLVLADRVVHLLEEHIDLAVRIGDLPDSSMVATRVGAVRRVVCASPAYLAARGVPKQPGELAGHDVVSFEGLTSASAWSFGAGKAEVAVPVHSRLVVNTAEAAIDAAIAGVGLTSVLSYQAAEAVRAGRLDILLEAFEPPPWPVSLVYASRGLLPLKLRAFLDFAVPRLKERLA</sequence>
<evidence type="ECO:0000313" key="7">
    <source>
        <dbReference type="Proteomes" id="UP000255207"/>
    </source>
</evidence>
<name>A0A370L9Y7_9HYPH</name>
<dbReference type="CDD" id="cd08471">
    <property type="entry name" value="PBP2_CrgA_like_2"/>
    <property type="match status" value="1"/>
</dbReference>
<dbReference type="PANTHER" id="PTHR30537">
    <property type="entry name" value="HTH-TYPE TRANSCRIPTIONAL REGULATOR"/>
    <property type="match status" value="1"/>
</dbReference>
<dbReference type="SUPFAM" id="SSF46785">
    <property type="entry name" value="Winged helix' DNA-binding domain"/>
    <property type="match status" value="1"/>
</dbReference>
<dbReference type="InterPro" id="IPR058163">
    <property type="entry name" value="LysR-type_TF_proteobact-type"/>
</dbReference>
<proteinExistence type="inferred from homology"/>
<dbReference type="OrthoDB" id="9786526at2"/>
<gene>
    <name evidence="6" type="ORF">DWE98_06005</name>
</gene>
<evidence type="ECO:0000256" key="4">
    <source>
        <dbReference type="ARBA" id="ARBA00023163"/>
    </source>
</evidence>
<dbReference type="Proteomes" id="UP000255207">
    <property type="component" value="Unassembled WGS sequence"/>
</dbReference>
<dbReference type="AlphaFoldDB" id="A0A370L9Y7"/>
<evidence type="ECO:0000259" key="5">
    <source>
        <dbReference type="PROSITE" id="PS50931"/>
    </source>
</evidence>
<dbReference type="InterPro" id="IPR036390">
    <property type="entry name" value="WH_DNA-bd_sf"/>
</dbReference>
<keyword evidence="7" id="KW-1185">Reference proteome</keyword>
<evidence type="ECO:0000256" key="1">
    <source>
        <dbReference type="ARBA" id="ARBA00009437"/>
    </source>
</evidence>
<dbReference type="Gene3D" id="3.40.190.290">
    <property type="match status" value="1"/>
</dbReference>
<dbReference type="InterPro" id="IPR000847">
    <property type="entry name" value="LysR_HTH_N"/>
</dbReference>